<evidence type="ECO:0000313" key="1">
    <source>
        <dbReference type="EMBL" id="ENZ08082.1"/>
    </source>
</evidence>
<organism evidence="1 2">
    <name type="scientific">[Clostridium] clostridioforme 90A8</name>
    <dbReference type="NCBI Taxonomy" id="999408"/>
    <lineage>
        <taxon>Bacteria</taxon>
        <taxon>Bacillati</taxon>
        <taxon>Bacillota</taxon>
        <taxon>Clostridia</taxon>
        <taxon>Lachnospirales</taxon>
        <taxon>Lachnospiraceae</taxon>
        <taxon>Enterocloster</taxon>
    </lineage>
</organism>
<dbReference type="Proteomes" id="UP000013085">
    <property type="component" value="Unassembled WGS sequence"/>
</dbReference>
<gene>
    <name evidence="1" type="ORF">HMPREF1090_05075</name>
</gene>
<dbReference type="AlphaFoldDB" id="A0A0E2H3Q6"/>
<dbReference type="RefSeq" id="WP_002594598.1">
    <property type="nucleotide sequence ID" value="NZ_KB850991.1"/>
</dbReference>
<sequence>MLFDNPIFKGWYTDTVDIYRVVPDKEGNLTKQKRQKQNTAPIPCRVYSSKRDGPIMGVTAAKERSMEKMACDLSVDIMAGDELRIVRGGNLGHSNQAERYFAGEPQRYYDPVGGALTGLEHQKVGLLKDEIVR</sequence>
<name>A0A0E2H3Q6_9FIRM</name>
<accession>A0A0E2H3Q6</accession>
<comment type="caution">
    <text evidence="1">The sequence shown here is derived from an EMBL/GenBank/DDBJ whole genome shotgun (WGS) entry which is preliminary data.</text>
</comment>
<dbReference type="PATRIC" id="fig|999408.3.peg.5462"/>
<proteinExistence type="predicted"/>
<evidence type="ECO:0000313" key="2">
    <source>
        <dbReference type="Proteomes" id="UP000013085"/>
    </source>
</evidence>
<dbReference type="HOGENOM" id="CLU_1903020_0_0_9"/>
<reference evidence="1 2" key="1">
    <citation type="submission" date="2013-01" db="EMBL/GenBank/DDBJ databases">
        <title>The Genome Sequence of Clostridium clostridioforme 90A8.</title>
        <authorList>
            <consortium name="The Broad Institute Genome Sequencing Platform"/>
            <person name="Earl A."/>
            <person name="Ward D."/>
            <person name="Feldgarden M."/>
            <person name="Gevers D."/>
            <person name="Courvalin P."/>
            <person name="Lambert T."/>
            <person name="Walker B."/>
            <person name="Young S.K."/>
            <person name="Zeng Q."/>
            <person name="Gargeya S."/>
            <person name="Fitzgerald M."/>
            <person name="Haas B."/>
            <person name="Abouelleil A."/>
            <person name="Alvarado L."/>
            <person name="Arachchi H.M."/>
            <person name="Berlin A.M."/>
            <person name="Chapman S.B."/>
            <person name="Dewar J."/>
            <person name="Goldberg J."/>
            <person name="Griggs A."/>
            <person name="Gujja S."/>
            <person name="Hansen M."/>
            <person name="Howarth C."/>
            <person name="Imamovic A."/>
            <person name="Larimer J."/>
            <person name="McCowan C."/>
            <person name="Murphy C."/>
            <person name="Neiman D."/>
            <person name="Pearson M."/>
            <person name="Priest M."/>
            <person name="Roberts A."/>
            <person name="Saif S."/>
            <person name="Shea T."/>
            <person name="Sisk P."/>
            <person name="Sykes S."/>
            <person name="Wortman J."/>
            <person name="Nusbaum C."/>
            <person name="Birren B."/>
        </authorList>
    </citation>
    <scope>NUCLEOTIDE SEQUENCE [LARGE SCALE GENOMIC DNA]</scope>
    <source>
        <strain evidence="1 2">90A8</strain>
    </source>
</reference>
<protein>
    <submittedName>
        <fullName evidence="1">Uncharacterized protein</fullName>
    </submittedName>
</protein>
<dbReference type="EMBL" id="AGYR01000064">
    <property type="protein sequence ID" value="ENZ08082.1"/>
    <property type="molecule type" value="Genomic_DNA"/>
</dbReference>